<dbReference type="SUPFAM" id="SSF49410">
    <property type="entry name" value="Alpha-macroglobulin receptor domain"/>
    <property type="match status" value="1"/>
</dbReference>
<dbReference type="InterPro" id="IPR050473">
    <property type="entry name" value="A2M/Complement_sys"/>
</dbReference>
<evidence type="ECO:0000259" key="4">
    <source>
        <dbReference type="SMART" id="SM01359"/>
    </source>
</evidence>
<dbReference type="Gene3D" id="2.60.40.10">
    <property type="entry name" value="Immunoglobulins"/>
    <property type="match status" value="1"/>
</dbReference>
<gene>
    <name evidence="6" type="ORF">DSTB1V02_LOCUS10913</name>
</gene>
<proteinExistence type="inferred from homology"/>
<dbReference type="Proteomes" id="UP000677054">
    <property type="component" value="Unassembled WGS sequence"/>
</dbReference>
<evidence type="ECO:0000256" key="1">
    <source>
        <dbReference type="ARBA" id="ARBA00010952"/>
    </source>
</evidence>
<dbReference type="InterPro" id="IPR011626">
    <property type="entry name" value="Alpha-macroglobulin_TED"/>
</dbReference>
<evidence type="ECO:0000313" key="6">
    <source>
        <dbReference type="EMBL" id="CAD7251146.1"/>
    </source>
</evidence>
<dbReference type="Gene3D" id="2.60.120.1540">
    <property type="match status" value="1"/>
</dbReference>
<dbReference type="InterPro" id="IPR008930">
    <property type="entry name" value="Terpenoid_cyclase/PrenylTrfase"/>
</dbReference>
<accession>A0A7R9FQH8</accession>
<organism evidence="6">
    <name type="scientific">Darwinula stevensoni</name>
    <dbReference type="NCBI Taxonomy" id="69355"/>
    <lineage>
        <taxon>Eukaryota</taxon>
        <taxon>Metazoa</taxon>
        <taxon>Ecdysozoa</taxon>
        <taxon>Arthropoda</taxon>
        <taxon>Crustacea</taxon>
        <taxon>Oligostraca</taxon>
        <taxon>Ostracoda</taxon>
        <taxon>Podocopa</taxon>
        <taxon>Podocopida</taxon>
        <taxon>Darwinulocopina</taxon>
        <taxon>Darwinuloidea</taxon>
        <taxon>Darwinulidae</taxon>
        <taxon>Darwinula</taxon>
    </lineage>
</organism>
<feature type="non-terminal residue" evidence="6">
    <location>
        <position position="953"/>
    </location>
</feature>
<dbReference type="InterPro" id="IPR013783">
    <property type="entry name" value="Ig-like_fold"/>
</dbReference>
<dbReference type="OrthoDB" id="6348147at2759"/>
<dbReference type="InterPro" id="IPR036595">
    <property type="entry name" value="A-macroglobulin_rcpt-bd_sf"/>
</dbReference>
<dbReference type="SUPFAM" id="SSF81296">
    <property type="entry name" value="E set domains"/>
    <property type="match status" value="1"/>
</dbReference>
<keyword evidence="7" id="KW-1185">Reference proteome</keyword>
<sequence length="953" mass="105728">VMARGNILASAAFDHKSDERVEDLVDPELVLYKSDGETPKLEHLSKATIEIPVTHEMAPESKLVVFYIRPDGEVVSDHLTFRVDRCLPNKVELRWNEKVAAPGSKIGLKVKAAPKSVCGLRAVDTSVDLLRPRHQLTADQVLLALERFQIFDYQSPSQSTDNNFCLRHQPSKNEDGDSKYDFIEDSRSHALTSFDRSGLVVLSDLRVFTFPCRTVDNVFGYSERLLPLSEETAEQVDAAVTDVPIPSTLMAERKKSFSGSRDHFPETWLWSLEAVDETGELELKDLDVPDSLTEWVGSAVCSSPLAGLGLSSSQPLIASQPFFLDFTLPYSIKMGEILPLSVSIFNQKQYPLPIRVIVKESAAFEVEGEKEKSLCLEEQGKEVVIFHLDFSKLGDVNVTILARVDSCFPGACGPDTLLLVRDTIVKQIRVEPEGFPVEETKNWYLCGESEAANATHSLSLPEDVVPDSARAWVTVFGDLLGPSIQGLETLETWSMDCGVQNMNALVPNIFILQYLSSTNQLTPELKAELIHKVENGFQIELHCQHEDGSFSSFGANKESSMWMTALVIKSFGQSLPFISLNEGGWQEGVRWITGKQMESGCFPNVGRVLMPRYQGNEEGEEGSNAELSAYVLISLLESGGSVEDKVIKRTLQCLKGSPNPSTFALALITYAFVLAGETELGGTYLDELLQRATEGDGLLFWHASTDDELMTFPKYSYFRSSRAQLALLHTYLESSDAMDMEITSYGILSLLKMGRKGDTARALSAVRWLISKRNSNGGFNSPQWCWVLQATAMVLQSLVLYASHVGLGEVAMDIQLSSSGWEHAFHLTNANRLVQQMTSIASLPHHLQISSFGSGCTLIQATLRYSVFREPKKQGMRLSVEEKLGDAQECDRRNIHVCAMYSGPANASDMAMLQVSMLSVKNPKPALIKLFDYFAPELQDTQKDHFAIQPFIF</sequence>
<feature type="domain" description="Alpha-2-macroglobulin bait region" evidence="4">
    <location>
        <begin position="1"/>
        <end position="130"/>
    </location>
</feature>
<evidence type="ECO:0000259" key="5">
    <source>
        <dbReference type="SMART" id="SM01360"/>
    </source>
</evidence>
<evidence type="ECO:0000313" key="7">
    <source>
        <dbReference type="Proteomes" id="UP000677054"/>
    </source>
</evidence>
<dbReference type="PANTHER" id="PTHR11412">
    <property type="entry name" value="MACROGLOBULIN / COMPLEMENT"/>
    <property type="match status" value="1"/>
</dbReference>
<dbReference type="Gene3D" id="6.20.50.160">
    <property type="match status" value="1"/>
</dbReference>
<dbReference type="Gene3D" id="1.50.10.20">
    <property type="match status" value="1"/>
</dbReference>
<dbReference type="SMART" id="SM01360">
    <property type="entry name" value="A2M"/>
    <property type="match status" value="1"/>
</dbReference>
<dbReference type="EMBL" id="LR902830">
    <property type="protein sequence ID" value="CAD7251146.1"/>
    <property type="molecule type" value="Genomic_DNA"/>
</dbReference>
<evidence type="ECO:0000256" key="3">
    <source>
        <dbReference type="ARBA" id="ARBA00022900"/>
    </source>
</evidence>
<dbReference type="SMART" id="SM01359">
    <property type="entry name" value="A2M_N_2"/>
    <property type="match status" value="1"/>
</dbReference>
<comment type="similarity">
    <text evidence="1">Belongs to the protease inhibitor I39 (alpha-2-macroglobulin) family.</text>
</comment>
<dbReference type="GO" id="GO:0004867">
    <property type="term" value="F:serine-type endopeptidase inhibitor activity"/>
    <property type="evidence" value="ECO:0007669"/>
    <property type="project" value="UniProtKB-KW"/>
</dbReference>
<dbReference type="Pfam" id="PF00207">
    <property type="entry name" value="A2M"/>
    <property type="match status" value="1"/>
</dbReference>
<dbReference type="AlphaFoldDB" id="A0A7R9FQH8"/>
<keyword evidence="2" id="KW-0646">Protease inhibitor</keyword>
<evidence type="ECO:0008006" key="8">
    <source>
        <dbReference type="Google" id="ProtNLM"/>
    </source>
</evidence>
<dbReference type="PANTHER" id="PTHR11412:SF171">
    <property type="entry name" value="PREGNANCY ZONE PROTEIN-LIKE PROTEIN"/>
    <property type="match status" value="1"/>
</dbReference>
<dbReference type="Gene3D" id="2.20.130.20">
    <property type="match status" value="1"/>
</dbReference>
<dbReference type="InterPro" id="IPR014756">
    <property type="entry name" value="Ig_E-set"/>
</dbReference>
<dbReference type="EMBL" id="CAJPEV010003313">
    <property type="protein sequence ID" value="CAG0899489.1"/>
    <property type="molecule type" value="Genomic_DNA"/>
</dbReference>
<dbReference type="Gene3D" id="2.60.40.1930">
    <property type="match status" value="1"/>
</dbReference>
<evidence type="ECO:0000256" key="2">
    <source>
        <dbReference type="ARBA" id="ARBA00022690"/>
    </source>
</evidence>
<dbReference type="Pfam" id="PF07703">
    <property type="entry name" value="A2M_BRD"/>
    <property type="match status" value="1"/>
</dbReference>
<protein>
    <recommendedName>
        <fullName evidence="8">Alpha-2-macroglobulin domain-containing protein</fullName>
    </recommendedName>
</protein>
<reference evidence="6" key="1">
    <citation type="submission" date="2020-11" db="EMBL/GenBank/DDBJ databases">
        <authorList>
            <person name="Tran Van P."/>
        </authorList>
    </citation>
    <scope>NUCLEOTIDE SEQUENCE</scope>
</reference>
<dbReference type="Pfam" id="PF07678">
    <property type="entry name" value="TED_complement"/>
    <property type="match status" value="1"/>
</dbReference>
<dbReference type="SUPFAM" id="SSF48239">
    <property type="entry name" value="Terpenoid cyclases/Protein prenyltransferases"/>
    <property type="match status" value="1"/>
</dbReference>
<name>A0A7R9FQH8_9CRUS</name>
<dbReference type="InterPro" id="IPR011625">
    <property type="entry name" value="A2M_N_BRD"/>
</dbReference>
<feature type="domain" description="Alpha-2-macroglobulin" evidence="5">
    <location>
        <begin position="267"/>
        <end position="358"/>
    </location>
</feature>
<dbReference type="GO" id="GO:0005615">
    <property type="term" value="C:extracellular space"/>
    <property type="evidence" value="ECO:0007669"/>
    <property type="project" value="InterPro"/>
</dbReference>
<keyword evidence="3" id="KW-0722">Serine protease inhibitor</keyword>
<dbReference type="InterPro" id="IPR001599">
    <property type="entry name" value="Macroglobln_a2"/>
</dbReference>